<keyword evidence="5" id="KW-0175">Coiled coil</keyword>
<keyword evidence="9" id="KW-1185">Reference proteome</keyword>
<keyword evidence="4" id="KW-1133">Transmembrane helix</keyword>
<keyword evidence="4" id="KW-0812">Transmembrane</keyword>
<reference evidence="8" key="2">
    <citation type="submission" date="2025-09" db="UniProtKB">
        <authorList>
            <consortium name="Ensembl"/>
        </authorList>
    </citation>
    <scope>IDENTIFICATION</scope>
</reference>
<comment type="similarity">
    <text evidence="2 4">Belongs to the lunapark family.</text>
</comment>
<dbReference type="InterPro" id="IPR040115">
    <property type="entry name" value="Lnp"/>
</dbReference>
<protein>
    <recommendedName>
        <fullName evidence="4">Endoplasmic reticulum junction formation protein lunapark</fullName>
    </recommendedName>
</protein>
<sequence>MNEVTFIAPPLSDQSELSEPSRTLWFKIEECLVTFQSLQILCVWLRRGVTRVPEPRLREKDCPHKMGAVVSRWRAKPTTVEVLEGLDKDIQALEEYREKNQKQLKLWVYRLLLYSALLYLIACIVVYAWYIPEQMIGKLIVASPFLIFPLLVWLLRKLLIVLYNKRTETNNEKLEALKADKKKILEQVMETETYKNAKLILERFDPDSKKKLELEAQPIGPPVTPRQGQELRQRLVSPRPAGRPPPVPVPSAPPTPLSAPGGPPEKGLSTSTPHGLIRRPGTPAGTPGPAMGMHPPGPPLARPVLPRERGAMDRVVEYLVGDGPQNRYALICQQCLSHNGMALKEEFEYIAFRCAYCYFLNPARKTRPQAPRLPEFTAETKMSQDPPAVAMETDLSSSPPAPEGQAASPGHVEAEPGEQQAEESLSEEKKPGDPDQQTGHPDKSGGEHDVSAMEVE</sequence>
<evidence type="ECO:0000256" key="1">
    <source>
        <dbReference type="ARBA" id="ARBA00004215"/>
    </source>
</evidence>
<name>A0A9J8DJ08_CYPCA</name>
<dbReference type="GeneTree" id="ENSGT00390000001859"/>
<dbReference type="GO" id="GO:0042802">
    <property type="term" value="F:identical protein binding"/>
    <property type="evidence" value="ECO:0007669"/>
    <property type="project" value="UniProtKB-UniRule"/>
</dbReference>
<feature type="transmembrane region" description="Helical" evidence="4">
    <location>
        <begin position="107"/>
        <end position="130"/>
    </location>
</feature>
<dbReference type="GO" id="GO:0008270">
    <property type="term" value="F:zinc ion binding"/>
    <property type="evidence" value="ECO:0007669"/>
    <property type="project" value="UniProtKB-KW"/>
</dbReference>
<feature type="compositionally biased region" description="Basic and acidic residues" evidence="6">
    <location>
        <begin position="440"/>
        <end position="456"/>
    </location>
</feature>
<dbReference type="PANTHER" id="PTHR22166">
    <property type="entry name" value="ENDOPLASMIC RETICULUM JUNCTION FORMATION PROTEIN LUNAPARK"/>
    <property type="match status" value="1"/>
</dbReference>
<comment type="function">
    <text evidence="4">Plays a role in determining ER morphology.</text>
</comment>
<comment type="subunit">
    <text evidence="3 4">Homodimer; homodimerization requires the C4-type zinc finger motif and decreases during mitosis in a phosphorylation-dependent manner.</text>
</comment>
<evidence type="ECO:0000256" key="2">
    <source>
        <dbReference type="ARBA" id="ARBA00009940"/>
    </source>
</evidence>
<feature type="region of interest" description="Disordered" evidence="6">
    <location>
        <begin position="236"/>
        <end position="305"/>
    </location>
</feature>
<proteinExistence type="inferred from homology"/>
<dbReference type="GO" id="GO:1903373">
    <property type="term" value="P:positive regulation of endoplasmic reticulum tubular network organization"/>
    <property type="evidence" value="ECO:0007669"/>
    <property type="project" value="UniProtKB-UniRule"/>
</dbReference>
<evidence type="ECO:0000256" key="6">
    <source>
        <dbReference type="SAM" id="MobiDB-lite"/>
    </source>
</evidence>
<keyword evidence="4" id="KW-0472">Membrane</keyword>
<evidence type="ECO:0000256" key="3">
    <source>
        <dbReference type="ARBA" id="ARBA00047002"/>
    </source>
</evidence>
<evidence type="ECO:0000259" key="7">
    <source>
        <dbReference type="Pfam" id="PF10058"/>
    </source>
</evidence>
<dbReference type="AlphaFoldDB" id="A0A9J8DJ08"/>
<keyword evidence="4" id="KW-0256">Endoplasmic reticulum</keyword>
<dbReference type="Proteomes" id="UP001108240">
    <property type="component" value="Unplaced"/>
</dbReference>
<evidence type="ECO:0000256" key="4">
    <source>
        <dbReference type="RuleBase" id="RU367073"/>
    </source>
</evidence>
<keyword evidence="4" id="KW-0863">Zinc-finger</keyword>
<accession>A0A9J8DJ08</accession>
<dbReference type="PANTHER" id="PTHR22166:SF13">
    <property type="entry name" value="ENDOPLASMIC RETICULUM JUNCTION FORMATION PROTEIN LUNAPARK-A"/>
    <property type="match status" value="1"/>
</dbReference>
<evidence type="ECO:0000313" key="9">
    <source>
        <dbReference type="Proteomes" id="UP001108240"/>
    </source>
</evidence>
<comment type="domain">
    <text evidence="4">The C4-type zinc finger motif is necessary both for its ER three-way tubular junction localization and formation.</text>
</comment>
<evidence type="ECO:0000256" key="5">
    <source>
        <dbReference type="SAM" id="Coils"/>
    </source>
</evidence>
<organism evidence="8 9">
    <name type="scientific">Cyprinus carpio carpio</name>
    <dbReference type="NCBI Taxonomy" id="630221"/>
    <lineage>
        <taxon>Eukaryota</taxon>
        <taxon>Metazoa</taxon>
        <taxon>Chordata</taxon>
        <taxon>Craniata</taxon>
        <taxon>Vertebrata</taxon>
        <taxon>Euteleostomi</taxon>
        <taxon>Actinopterygii</taxon>
        <taxon>Neopterygii</taxon>
        <taxon>Teleostei</taxon>
        <taxon>Ostariophysi</taxon>
        <taxon>Cypriniformes</taxon>
        <taxon>Cyprinidae</taxon>
        <taxon>Cyprininae</taxon>
        <taxon>Cyprinus</taxon>
    </lineage>
</organism>
<reference evidence="8" key="1">
    <citation type="submission" date="2025-08" db="UniProtKB">
        <authorList>
            <consortium name="Ensembl"/>
        </authorList>
    </citation>
    <scope>IDENTIFICATION</scope>
</reference>
<dbReference type="OMA" id="PKWYDRI"/>
<evidence type="ECO:0000313" key="8">
    <source>
        <dbReference type="Ensembl" id="ENSCCRP00000177510.1"/>
    </source>
</evidence>
<dbReference type="GO" id="GO:0098826">
    <property type="term" value="C:endoplasmic reticulum tubular network membrane"/>
    <property type="evidence" value="ECO:0007669"/>
    <property type="project" value="UniProtKB-UniRule"/>
</dbReference>
<feature type="compositionally biased region" description="Pro residues" evidence="6">
    <location>
        <begin position="241"/>
        <end position="263"/>
    </location>
</feature>
<dbReference type="InterPro" id="IPR019273">
    <property type="entry name" value="Lunapark_Znf"/>
</dbReference>
<feature type="domain" description="Lunapark zinc ribbon" evidence="7">
    <location>
        <begin position="312"/>
        <end position="361"/>
    </location>
</feature>
<feature type="coiled-coil region" evidence="5">
    <location>
        <begin position="164"/>
        <end position="191"/>
    </location>
</feature>
<dbReference type="Pfam" id="PF10058">
    <property type="entry name" value="Zn_ribbon_10"/>
    <property type="match status" value="1"/>
</dbReference>
<feature type="transmembrane region" description="Helical" evidence="4">
    <location>
        <begin position="136"/>
        <end position="155"/>
    </location>
</feature>
<keyword evidence="4" id="KW-0479">Metal-binding</keyword>
<dbReference type="Ensembl" id="ENSCCRT00000128770.1">
    <property type="protein sequence ID" value="ENSCCRP00000177510.1"/>
    <property type="gene ID" value="ENSCCRG00000040872.2"/>
</dbReference>
<comment type="subcellular location">
    <subcellularLocation>
        <location evidence="1 4">Endoplasmic reticulum membrane</location>
        <topology evidence="1 4">Multi-pass membrane protein</topology>
        <orientation evidence="1 4">Cytoplasmic side</orientation>
    </subcellularLocation>
</comment>
<feature type="region of interest" description="Disordered" evidence="6">
    <location>
        <begin position="378"/>
        <end position="456"/>
    </location>
</feature>
<feature type="compositionally biased region" description="Low complexity" evidence="6">
    <location>
        <begin position="280"/>
        <end position="294"/>
    </location>
</feature>
<keyword evidence="4" id="KW-0862">Zinc</keyword>
<dbReference type="GO" id="GO:0071788">
    <property type="term" value="P:endoplasmic reticulum tubular network maintenance"/>
    <property type="evidence" value="ECO:0007669"/>
    <property type="project" value="UniProtKB-UniRule"/>
</dbReference>